<evidence type="ECO:0000313" key="7">
    <source>
        <dbReference type="Proteomes" id="UP000663838"/>
    </source>
</evidence>
<evidence type="ECO:0000313" key="4">
    <source>
        <dbReference type="EMBL" id="CAF4494376.1"/>
    </source>
</evidence>
<evidence type="ECO:0000313" key="1">
    <source>
        <dbReference type="EMBL" id="CAF3513984.1"/>
    </source>
</evidence>
<dbReference type="Proteomes" id="UP000663872">
    <property type="component" value="Unassembled WGS sequence"/>
</dbReference>
<dbReference type="EMBL" id="CAJOBR010004619">
    <property type="protein sequence ID" value="CAF4788954.1"/>
    <property type="molecule type" value="Genomic_DNA"/>
</dbReference>
<gene>
    <name evidence="2" type="ORF">GRG538_LOCUS24197</name>
    <name evidence="4" type="ORF">HFQ381_LOCUS27282</name>
    <name evidence="3" type="ORF">KIK155_LOCUS32663</name>
    <name evidence="1" type="ORF">LUA448_LOCUS26048</name>
    <name evidence="6" type="ORF">QYT958_LOCUS23162</name>
    <name evidence="5" type="ORF">TOA249_LOCUS21439</name>
</gene>
<organism evidence="5 7">
    <name type="scientific">Rotaria socialis</name>
    <dbReference type="NCBI Taxonomy" id="392032"/>
    <lineage>
        <taxon>Eukaryota</taxon>
        <taxon>Metazoa</taxon>
        <taxon>Spiralia</taxon>
        <taxon>Gnathifera</taxon>
        <taxon>Rotifera</taxon>
        <taxon>Eurotatoria</taxon>
        <taxon>Bdelloidea</taxon>
        <taxon>Philodinida</taxon>
        <taxon>Philodinidae</taxon>
        <taxon>Rotaria</taxon>
    </lineage>
</organism>
<evidence type="ECO:0000313" key="5">
    <source>
        <dbReference type="EMBL" id="CAF4768470.1"/>
    </source>
</evidence>
<dbReference type="EMBL" id="CAJNYT010004098">
    <property type="protein sequence ID" value="CAF3631730.1"/>
    <property type="molecule type" value="Genomic_DNA"/>
</dbReference>
<proteinExistence type="predicted"/>
<dbReference type="EMBL" id="CAJOBO010003487">
    <property type="protein sequence ID" value="CAF4494376.1"/>
    <property type="molecule type" value="Genomic_DNA"/>
</dbReference>
<comment type="caution">
    <text evidence="5">The sequence shown here is derived from an EMBL/GenBank/DDBJ whole genome shotgun (WGS) entry which is preliminary data.</text>
</comment>
<sequence length="176" mass="18940">MATNSSFSQKVLKCRGRACAKCGYCRDWYWSPQGKTKSYTKRLDANCTASYCYGRSGYGPGCGGCCLCILARFWCVNCCVHQYYGGDGYGHGAGLPLDGYLTGGINHHIEKLAGVDFDARHNRNVNAGVADIFLGGAASFASGIADLSDGTLKARIALARTHHDDGRLCECSENQQ</sequence>
<dbReference type="AlphaFoldDB" id="A0A821MJU3"/>
<evidence type="ECO:0000313" key="2">
    <source>
        <dbReference type="EMBL" id="CAF3631730.1"/>
    </source>
</evidence>
<dbReference type="Proteomes" id="UP000663838">
    <property type="component" value="Unassembled WGS sequence"/>
</dbReference>
<dbReference type="Proteomes" id="UP000663848">
    <property type="component" value="Unassembled WGS sequence"/>
</dbReference>
<dbReference type="Proteomes" id="UP000663865">
    <property type="component" value="Unassembled WGS sequence"/>
</dbReference>
<dbReference type="Proteomes" id="UP000663851">
    <property type="component" value="Unassembled WGS sequence"/>
</dbReference>
<accession>A0A821MJU3</accession>
<reference evidence="5" key="1">
    <citation type="submission" date="2021-02" db="EMBL/GenBank/DDBJ databases">
        <authorList>
            <person name="Nowell W R."/>
        </authorList>
    </citation>
    <scope>NUCLEOTIDE SEQUENCE</scope>
</reference>
<dbReference type="EMBL" id="CAJNYD010003485">
    <property type="protein sequence ID" value="CAF3513984.1"/>
    <property type="molecule type" value="Genomic_DNA"/>
</dbReference>
<dbReference type="Proteomes" id="UP000663833">
    <property type="component" value="Unassembled WGS sequence"/>
</dbReference>
<protein>
    <submittedName>
        <fullName evidence="5">Uncharacterized protein</fullName>
    </submittedName>
</protein>
<evidence type="ECO:0000313" key="3">
    <source>
        <dbReference type="EMBL" id="CAF3805122.1"/>
    </source>
</evidence>
<dbReference type="EMBL" id="CAJNYV010006149">
    <property type="protein sequence ID" value="CAF3805122.1"/>
    <property type="molecule type" value="Genomic_DNA"/>
</dbReference>
<evidence type="ECO:0000313" key="6">
    <source>
        <dbReference type="EMBL" id="CAF4788954.1"/>
    </source>
</evidence>
<dbReference type="EMBL" id="CAJOBS010001852">
    <property type="protein sequence ID" value="CAF4768470.1"/>
    <property type="molecule type" value="Genomic_DNA"/>
</dbReference>
<name>A0A821MJU3_9BILA</name>